<dbReference type="Gene3D" id="1.25.40.10">
    <property type="entry name" value="Tetratricopeptide repeat domain"/>
    <property type="match status" value="1"/>
</dbReference>
<dbReference type="GO" id="GO:0017004">
    <property type="term" value="P:cytochrome complex assembly"/>
    <property type="evidence" value="ECO:0007669"/>
    <property type="project" value="UniProtKB-KW"/>
</dbReference>
<evidence type="ECO:0000256" key="1">
    <source>
        <dbReference type="ARBA" id="ARBA00022737"/>
    </source>
</evidence>
<evidence type="ECO:0000256" key="5">
    <source>
        <dbReference type="SAM" id="Phobius"/>
    </source>
</evidence>
<reference evidence="8 9" key="1">
    <citation type="submission" date="2020-08" db="EMBL/GenBank/DDBJ databases">
        <title>Stenotrophomonas tumulicola JCM 30961.</title>
        <authorList>
            <person name="Deng Y."/>
        </authorList>
    </citation>
    <scope>NUCLEOTIDE SEQUENCE [LARGE SCALE GENOMIC DNA]</scope>
    <source>
        <strain evidence="8 9">JCM 30961</strain>
    </source>
</reference>
<organism evidence="8 9">
    <name type="scientific">Stenotrophomonas tumulicola</name>
    <dbReference type="NCBI Taxonomy" id="1685415"/>
    <lineage>
        <taxon>Bacteria</taxon>
        <taxon>Pseudomonadati</taxon>
        <taxon>Pseudomonadota</taxon>
        <taxon>Gammaproteobacteria</taxon>
        <taxon>Lysobacterales</taxon>
        <taxon>Lysobacteraceae</taxon>
        <taxon>Stenotrophomonas</taxon>
    </lineage>
</organism>
<gene>
    <name evidence="8" type="ORF">H4O11_12160</name>
</gene>
<feature type="repeat" description="TPR" evidence="4">
    <location>
        <begin position="87"/>
        <end position="120"/>
    </location>
</feature>
<keyword evidence="1" id="KW-0677">Repeat</keyword>
<keyword evidence="5" id="KW-0812">Transmembrane</keyword>
<evidence type="ECO:0000313" key="9">
    <source>
        <dbReference type="Proteomes" id="UP000547058"/>
    </source>
</evidence>
<keyword evidence="5" id="KW-0472">Membrane</keyword>
<evidence type="ECO:0000313" key="8">
    <source>
        <dbReference type="EMBL" id="MBA8682554.1"/>
    </source>
</evidence>
<sequence length="331" mass="34620">MVTLGLSLLAGLCGVLLALGVLWPLRTRGRAGFTAACLSVGVVAASLYLLVGDPRAAREAAATPTLADLRQGVQALEQSLQRDPQRADGWVLLGRSRSELGQADGAADAFARAAALAPDDAGVLVEAAQARAQADAGKRFDDTALQWLRHAMAVQPDAERAAWLMGIALRQRGRDAEAVQVWSALLPRLQGGAATALQEQLSIARAAAGEQAPSPADKDTSPLKVRIVLPAGFDVSQWPDGTALFVLARAVGGTPMPVAVKRFPLSALPETVELDDADSPMPTAPLSAQARVEVVARLSRTGNATRGDDDLESDPVAVDVPHHGEVTVRLR</sequence>
<keyword evidence="9" id="KW-1185">Reference proteome</keyword>
<evidence type="ECO:0000259" key="6">
    <source>
        <dbReference type="Pfam" id="PF23892"/>
    </source>
</evidence>
<comment type="caution">
    <text evidence="8">The sequence shown here is derived from an EMBL/GenBank/DDBJ whole genome shotgun (WGS) entry which is preliminary data.</text>
</comment>
<protein>
    <submittedName>
        <fullName evidence="8">Cytochrome C biogenesis protein</fullName>
    </submittedName>
</protein>
<dbReference type="Pfam" id="PF23892">
    <property type="entry name" value="Ig_CycH"/>
    <property type="match status" value="1"/>
</dbReference>
<dbReference type="InterPro" id="IPR011990">
    <property type="entry name" value="TPR-like_helical_dom_sf"/>
</dbReference>
<dbReference type="InterPro" id="IPR056412">
    <property type="entry name" value="Ig_CycH"/>
</dbReference>
<dbReference type="PANTHER" id="PTHR47870">
    <property type="entry name" value="CYTOCHROME C-TYPE BIOGENESIS PROTEIN CCMH"/>
    <property type="match status" value="1"/>
</dbReference>
<dbReference type="InterPro" id="IPR056413">
    <property type="entry name" value="TPR_CcmH_CycH"/>
</dbReference>
<keyword evidence="3 4" id="KW-0802">TPR repeat</keyword>
<name>A0A7W3FMZ4_9GAMM</name>
<proteinExistence type="predicted"/>
<dbReference type="Proteomes" id="UP000547058">
    <property type="component" value="Unassembled WGS sequence"/>
</dbReference>
<feature type="domain" description="Cytochrome c-type biogenesis protein H Ig-like" evidence="6">
    <location>
        <begin position="236"/>
        <end position="329"/>
    </location>
</feature>
<evidence type="ECO:0000259" key="7">
    <source>
        <dbReference type="Pfam" id="PF23914"/>
    </source>
</evidence>
<evidence type="ECO:0000256" key="4">
    <source>
        <dbReference type="PROSITE-ProRule" id="PRU00339"/>
    </source>
</evidence>
<dbReference type="InterPro" id="IPR019734">
    <property type="entry name" value="TPR_rpt"/>
</dbReference>
<feature type="transmembrane region" description="Helical" evidence="5">
    <location>
        <begin position="6"/>
        <end position="25"/>
    </location>
</feature>
<dbReference type="EMBL" id="JACGXS010000005">
    <property type="protein sequence ID" value="MBA8682554.1"/>
    <property type="molecule type" value="Genomic_DNA"/>
</dbReference>
<evidence type="ECO:0000256" key="2">
    <source>
        <dbReference type="ARBA" id="ARBA00022748"/>
    </source>
</evidence>
<feature type="domain" description="Cytochrome c-type biogenesis protein H TPR" evidence="7">
    <location>
        <begin position="55"/>
        <end position="190"/>
    </location>
</feature>
<dbReference type="InterPro" id="IPR051263">
    <property type="entry name" value="C-type_cytochrome_biogenesis"/>
</dbReference>
<dbReference type="AlphaFoldDB" id="A0A7W3FMZ4"/>
<dbReference type="SUPFAM" id="SSF48452">
    <property type="entry name" value="TPR-like"/>
    <property type="match status" value="1"/>
</dbReference>
<feature type="transmembrane region" description="Helical" evidence="5">
    <location>
        <begin position="32"/>
        <end position="51"/>
    </location>
</feature>
<keyword evidence="5" id="KW-1133">Transmembrane helix</keyword>
<keyword evidence="2" id="KW-0201">Cytochrome c-type biogenesis</keyword>
<dbReference type="Pfam" id="PF23914">
    <property type="entry name" value="TPR_CcmH_CycH"/>
    <property type="match status" value="1"/>
</dbReference>
<evidence type="ECO:0000256" key="3">
    <source>
        <dbReference type="ARBA" id="ARBA00022803"/>
    </source>
</evidence>
<accession>A0A7W3FMZ4</accession>
<dbReference type="PROSITE" id="PS50005">
    <property type="entry name" value="TPR"/>
    <property type="match status" value="1"/>
</dbReference>
<dbReference type="PANTHER" id="PTHR47870:SF1">
    <property type="entry name" value="CYTOCHROME C-TYPE BIOGENESIS PROTEIN CCMH"/>
    <property type="match status" value="1"/>
</dbReference>